<keyword evidence="11" id="KW-0786">Thiamine pyrophosphate</keyword>
<evidence type="ECO:0000256" key="7">
    <source>
        <dbReference type="ARBA" id="ARBA00022723"/>
    </source>
</evidence>
<accession>A0A1Y1I9R7</accession>
<reference evidence="18 19" key="1">
    <citation type="journal article" date="2014" name="Nat. Commun.">
        <title>Klebsormidium flaccidum genome reveals primary factors for plant terrestrial adaptation.</title>
        <authorList>
            <person name="Hori K."/>
            <person name="Maruyama F."/>
            <person name="Fujisawa T."/>
            <person name="Togashi T."/>
            <person name="Yamamoto N."/>
            <person name="Seo M."/>
            <person name="Sato S."/>
            <person name="Yamada T."/>
            <person name="Mori H."/>
            <person name="Tajima N."/>
            <person name="Moriyama T."/>
            <person name="Ikeuchi M."/>
            <person name="Watanabe M."/>
            <person name="Wada H."/>
            <person name="Kobayashi K."/>
            <person name="Saito M."/>
            <person name="Masuda T."/>
            <person name="Sasaki-Sekimoto Y."/>
            <person name="Mashiguchi K."/>
            <person name="Awai K."/>
            <person name="Shimojima M."/>
            <person name="Masuda S."/>
            <person name="Iwai M."/>
            <person name="Nobusawa T."/>
            <person name="Narise T."/>
            <person name="Kondo S."/>
            <person name="Saito H."/>
            <person name="Sato R."/>
            <person name="Murakawa M."/>
            <person name="Ihara Y."/>
            <person name="Oshima-Yamada Y."/>
            <person name="Ohtaka K."/>
            <person name="Satoh M."/>
            <person name="Sonobe K."/>
            <person name="Ishii M."/>
            <person name="Ohtani R."/>
            <person name="Kanamori-Sato M."/>
            <person name="Honoki R."/>
            <person name="Miyazaki D."/>
            <person name="Mochizuki H."/>
            <person name="Umetsu J."/>
            <person name="Higashi K."/>
            <person name="Shibata D."/>
            <person name="Kamiya Y."/>
            <person name="Sato N."/>
            <person name="Nakamura Y."/>
            <person name="Tabata S."/>
            <person name="Ida S."/>
            <person name="Kurokawa K."/>
            <person name="Ohta H."/>
        </authorList>
    </citation>
    <scope>NUCLEOTIDE SEQUENCE [LARGE SCALE GENOMIC DNA]</scope>
    <source>
        <strain evidence="18 19">NIES-2285</strain>
    </source>
</reference>
<dbReference type="InterPro" id="IPR005475">
    <property type="entry name" value="Transketolase-like_Pyr-bd"/>
</dbReference>
<evidence type="ECO:0000256" key="4">
    <source>
        <dbReference type="ARBA" id="ARBA00006936"/>
    </source>
</evidence>
<evidence type="ECO:0000256" key="6">
    <source>
        <dbReference type="ARBA" id="ARBA00022532"/>
    </source>
</evidence>
<comment type="similarity">
    <text evidence="4">Belongs to the alpha-ketoglutarate dehydrogenase family.</text>
</comment>
<comment type="cofactor">
    <cofactor evidence="2">
        <name>thiamine diphosphate</name>
        <dbReference type="ChEBI" id="CHEBI:58937"/>
    </cofactor>
</comment>
<dbReference type="OMA" id="RDSYCRT"/>
<evidence type="ECO:0000256" key="16">
    <source>
        <dbReference type="ARBA" id="ARBA00051911"/>
    </source>
</evidence>
<evidence type="ECO:0000256" key="10">
    <source>
        <dbReference type="ARBA" id="ARBA00023002"/>
    </source>
</evidence>
<dbReference type="SUPFAM" id="SSF52518">
    <property type="entry name" value="Thiamin diphosphate-binding fold (THDP-binding)"/>
    <property type="match status" value="2"/>
</dbReference>
<evidence type="ECO:0000256" key="9">
    <source>
        <dbReference type="ARBA" id="ARBA00022946"/>
    </source>
</evidence>
<evidence type="ECO:0000313" key="19">
    <source>
        <dbReference type="Proteomes" id="UP000054558"/>
    </source>
</evidence>
<evidence type="ECO:0000256" key="14">
    <source>
        <dbReference type="ARBA" id="ARBA00040267"/>
    </source>
</evidence>
<evidence type="ECO:0000256" key="11">
    <source>
        <dbReference type="ARBA" id="ARBA00023052"/>
    </source>
</evidence>
<dbReference type="FunFam" id="3.40.50.12470:FF:000003">
    <property type="entry name" value="2-oxoglutarate dehydrogenase E1 component"/>
    <property type="match status" value="1"/>
</dbReference>
<evidence type="ECO:0000256" key="8">
    <source>
        <dbReference type="ARBA" id="ARBA00022842"/>
    </source>
</evidence>
<dbReference type="EMBL" id="DF237318">
    <property type="protein sequence ID" value="GAQ87680.1"/>
    <property type="molecule type" value="Genomic_DNA"/>
</dbReference>
<proteinExistence type="inferred from homology"/>
<evidence type="ECO:0000256" key="13">
    <source>
        <dbReference type="ARBA" id="ARBA00037426"/>
    </source>
</evidence>
<dbReference type="GO" id="GO:0045252">
    <property type="term" value="C:oxoglutarate dehydrogenase complex"/>
    <property type="evidence" value="ECO:0000318"/>
    <property type="project" value="GO_Central"/>
</dbReference>
<comment type="subcellular location">
    <subcellularLocation>
        <location evidence="3">Mitochondrion matrix</location>
    </subcellularLocation>
</comment>
<dbReference type="STRING" id="105231.A0A1Y1I9R7"/>
<dbReference type="PANTHER" id="PTHR23152">
    <property type="entry name" value="2-OXOGLUTARATE DEHYDROGENASE"/>
    <property type="match status" value="1"/>
</dbReference>
<dbReference type="FunFam" id="3.40.50.11610:FF:000006">
    <property type="entry name" value="2-oxoglutarate dehydrogenase, mitochondrial"/>
    <property type="match status" value="1"/>
</dbReference>
<evidence type="ECO:0000313" key="18">
    <source>
        <dbReference type="EMBL" id="GAQ87680.1"/>
    </source>
</evidence>
<keyword evidence="7" id="KW-0479">Metal-binding</keyword>
<dbReference type="FunFam" id="3.40.50.970:FF:000002">
    <property type="entry name" value="2-oxoglutarate dehydrogenase, E1 component"/>
    <property type="match status" value="1"/>
</dbReference>
<dbReference type="FunFam" id="1.10.287.1150:FF:000002">
    <property type="entry name" value="2-oxoglutarate dehydrogenase E1 component"/>
    <property type="match status" value="1"/>
</dbReference>
<dbReference type="GO" id="GO:0005739">
    <property type="term" value="C:mitochondrion"/>
    <property type="evidence" value="ECO:0000318"/>
    <property type="project" value="GO_Central"/>
</dbReference>
<dbReference type="Gene3D" id="1.10.287.1150">
    <property type="entry name" value="TPP helical domain"/>
    <property type="match status" value="1"/>
</dbReference>
<gene>
    <name evidence="18" type="ORF">KFL_003690110</name>
</gene>
<dbReference type="Pfam" id="PF02779">
    <property type="entry name" value="Transket_pyr"/>
    <property type="match status" value="1"/>
</dbReference>
<comment type="function">
    <text evidence="13">The 2-oxoglutarate dehydrogenase complex catalyzes the overall conversion of 2-oxoglutarate to succinyl-CoA and CO(2). It contains multiple copies of three enzymatic components: 2-oxoglutarate dehydrogenase (E1), dihydrolipoamide succinyltransferase (E2) and lipoamide dehydrogenase (E3).</text>
</comment>
<dbReference type="AlphaFoldDB" id="A0A1Y1I9R7"/>
<dbReference type="CDD" id="cd02016">
    <property type="entry name" value="TPP_E1_OGDC_like"/>
    <property type="match status" value="1"/>
</dbReference>
<keyword evidence="12" id="KW-0496">Mitochondrion</keyword>
<dbReference type="NCBIfam" id="TIGR00239">
    <property type="entry name" value="2oxo_dh_E1"/>
    <property type="match status" value="1"/>
</dbReference>
<dbReference type="Pfam" id="PF16078">
    <property type="entry name" value="2-oxogl_dehyd_N"/>
    <property type="match status" value="1"/>
</dbReference>
<dbReference type="Gene3D" id="3.40.50.12470">
    <property type="match status" value="1"/>
</dbReference>
<dbReference type="Gene3D" id="3.40.50.970">
    <property type="match status" value="1"/>
</dbReference>
<feature type="domain" description="Transketolase-like pyrimidine-binding" evidence="17">
    <location>
        <begin position="664"/>
        <end position="879"/>
    </location>
</feature>
<dbReference type="GO" id="GO:0006099">
    <property type="term" value="P:tricarboxylic acid cycle"/>
    <property type="evidence" value="ECO:0000318"/>
    <property type="project" value="GO_Central"/>
</dbReference>
<comment type="catalytic activity">
    <reaction evidence="16">
        <text>N(6)-[(R)-lipoyl]-L-lysyl-[protein] + 2-oxoglutarate + H(+) = N(6)-[(R)-S(8)-succinyldihydrolipoyl]-L-lysyl-[protein] + CO2</text>
        <dbReference type="Rhea" id="RHEA:12188"/>
        <dbReference type="Rhea" id="RHEA-COMP:10474"/>
        <dbReference type="Rhea" id="RHEA-COMP:20092"/>
        <dbReference type="ChEBI" id="CHEBI:15378"/>
        <dbReference type="ChEBI" id="CHEBI:16526"/>
        <dbReference type="ChEBI" id="CHEBI:16810"/>
        <dbReference type="ChEBI" id="CHEBI:83099"/>
        <dbReference type="ChEBI" id="CHEBI:83120"/>
        <dbReference type="EC" id="1.2.4.2"/>
    </reaction>
</comment>
<keyword evidence="8" id="KW-0460">Magnesium</keyword>
<dbReference type="Proteomes" id="UP000054558">
    <property type="component" value="Unassembled WGS sequence"/>
</dbReference>
<keyword evidence="6" id="KW-0816">Tricarboxylic acid cycle</keyword>
<dbReference type="InterPro" id="IPR001017">
    <property type="entry name" value="DH_E1"/>
</dbReference>
<dbReference type="Gene3D" id="3.40.50.11610">
    <property type="entry name" value="Multifunctional 2-oxoglutarate metabolism enzyme, C-terminal domain"/>
    <property type="match status" value="1"/>
</dbReference>
<dbReference type="Pfam" id="PF16870">
    <property type="entry name" value="OxoGdeHyase_C"/>
    <property type="match status" value="1"/>
</dbReference>
<dbReference type="InterPro" id="IPR029061">
    <property type="entry name" value="THDP-binding"/>
</dbReference>
<dbReference type="PIRSF" id="PIRSF000157">
    <property type="entry name" value="Oxoglu_dh_E1"/>
    <property type="match status" value="1"/>
</dbReference>
<keyword evidence="10" id="KW-0560">Oxidoreductase</keyword>
<evidence type="ECO:0000256" key="15">
    <source>
        <dbReference type="ARBA" id="ARBA00042984"/>
    </source>
</evidence>
<dbReference type="SMART" id="SM00861">
    <property type="entry name" value="Transket_pyr"/>
    <property type="match status" value="1"/>
</dbReference>
<dbReference type="EC" id="1.2.4.2" evidence="5"/>
<dbReference type="InterPro" id="IPR031717">
    <property type="entry name" value="ODO-1/KGD_C"/>
</dbReference>
<organism evidence="18 19">
    <name type="scientific">Klebsormidium nitens</name>
    <name type="common">Green alga</name>
    <name type="synonym">Ulothrix nitens</name>
    <dbReference type="NCBI Taxonomy" id="105231"/>
    <lineage>
        <taxon>Eukaryota</taxon>
        <taxon>Viridiplantae</taxon>
        <taxon>Streptophyta</taxon>
        <taxon>Klebsormidiophyceae</taxon>
        <taxon>Klebsormidiales</taxon>
        <taxon>Klebsormidiaceae</taxon>
        <taxon>Klebsormidium</taxon>
    </lineage>
</organism>
<dbReference type="OrthoDB" id="413077at2759"/>
<keyword evidence="9" id="KW-0809">Transit peptide</keyword>
<dbReference type="GO" id="GO:0046872">
    <property type="term" value="F:metal ion binding"/>
    <property type="evidence" value="ECO:0007669"/>
    <property type="project" value="UniProtKB-KW"/>
</dbReference>
<dbReference type="GO" id="GO:0005759">
    <property type="term" value="C:mitochondrial matrix"/>
    <property type="evidence" value="ECO:0007669"/>
    <property type="project" value="UniProtKB-SubCell"/>
</dbReference>
<dbReference type="InterPro" id="IPR042179">
    <property type="entry name" value="KGD_C_sf"/>
</dbReference>
<dbReference type="GO" id="GO:0030976">
    <property type="term" value="F:thiamine pyrophosphate binding"/>
    <property type="evidence" value="ECO:0007669"/>
    <property type="project" value="InterPro"/>
</dbReference>
<dbReference type="PANTHER" id="PTHR23152:SF4">
    <property type="entry name" value="2-OXOADIPATE DEHYDROGENASE COMPLEX COMPONENT E1"/>
    <property type="match status" value="1"/>
</dbReference>
<comment type="cofactor">
    <cofactor evidence="1">
        <name>Mg(2+)</name>
        <dbReference type="ChEBI" id="CHEBI:18420"/>
    </cofactor>
</comment>
<dbReference type="NCBIfam" id="NF008907">
    <property type="entry name" value="PRK12270.1"/>
    <property type="match status" value="1"/>
</dbReference>
<dbReference type="InterPro" id="IPR032106">
    <property type="entry name" value="2-oxogl_dehyd_N"/>
</dbReference>
<name>A0A1Y1I9R7_KLENI</name>
<evidence type="ECO:0000256" key="3">
    <source>
        <dbReference type="ARBA" id="ARBA00004305"/>
    </source>
</evidence>
<evidence type="ECO:0000256" key="12">
    <source>
        <dbReference type="ARBA" id="ARBA00023128"/>
    </source>
</evidence>
<dbReference type="InterPro" id="IPR011603">
    <property type="entry name" value="2oxoglutarate_DH_E1"/>
</dbReference>
<keyword evidence="19" id="KW-1185">Reference proteome</keyword>
<evidence type="ECO:0000256" key="1">
    <source>
        <dbReference type="ARBA" id="ARBA00001946"/>
    </source>
</evidence>
<dbReference type="NCBIfam" id="NF006914">
    <property type="entry name" value="PRK09404.1"/>
    <property type="match status" value="1"/>
</dbReference>
<dbReference type="GO" id="GO:0004591">
    <property type="term" value="F:oxoglutarate dehydrogenase (succinyl-transferring) activity"/>
    <property type="evidence" value="ECO:0000318"/>
    <property type="project" value="GO_Central"/>
</dbReference>
<dbReference type="Pfam" id="PF00676">
    <property type="entry name" value="E1_dh"/>
    <property type="match status" value="1"/>
</dbReference>
<evidence type="ECO:0000259" key="17">
    <source>
        <dbReference type="SMART" id="SM00861"/>
    </source>
</evidence>
<evidence type="ECO:0000256" key="5">
    <source>
        <dbReference type="ARBA" id="ARBA00012280"/>
    </source>
</evidence>
<sequence length="1045" mass="117314">MLKLRGLAAHAARLTRTGCNLGRNVLEEDAAALIGARRRLSTACDASGARLTGKPSTGIDARRFRFARTFHTASAALKAAEPVSVPLSKLSDNFLDGTSSVWLEALQRAWEADPKSVDPSWDIFFQNFTGSASEAAVSGQTIQESMRLLLLIRAYQVSGHYAAKLDPLGLDDRALPIELDPALYGFTDADLDREFFLGTWRMKGFLSEDRPRQTLRAILTRLEQTYSGTVGYEYMHIPDRDRCNWLREKIEAPHMTPYSKDRKAVILDRLMWGHLFEAFLSQKWTAAKRFGLEGCETLIPGLKEMIDRAADLGVESIVIGMPHRGRLNVLGNVVRKPLAQIFSEFSGGLKPIADEGDLYTGSGDVKYHLGTSYDRPTLGGKHIHLSLVANPSHLEAVDPVVMGKTRAKQYYTGDTKRKRNMGVLMHGDGSFAGQGVVYETFHLSDLPNYTTGGMIHVVVNNQVAFTTDPKHSRSSPYCTDVAKALNAPIFHVNGDDVEAVVHVFELAVEWRQKWGDDVVIDIVCYRRFGHNELDEPSFTQPKMYSVIKSHPPALQLYQEKLKRGGQLTDEEIKKTQDRVLAILNEQFEASKSYKPETRDWLTSYWSGFKGPEQISKIKNTGVNPEVLKQVGQAVTTFPEGFNPHRGIRRVYEQRQKMIETGEGVDWATAEALAFGTLIVEGNHVRLSGQDVERGTFSHRHAVLHDQENGRQYCPLDHVTPSQEGDPERFTVTNSSLSEFGVLGYELGYSMENPNSLVIWEAQFGDFANGAQVIFDQFISSGEAKWLRQTGLVCLLPHGYDGQGPEHSSARLERYLQMSDDNPNVIPEMDPSLRRQLQQVNWQVCNVTTPANYFHVLRRQIHRDFRKPLIIMAPKNLLRHAKCRSTLGDFDDIQGHPGSDRQGTRFKRLIKDVRAHGDREEGVKRLVLVSGKLYYELEEERERVGAQDVALVRVEQLCPFPYDLFLRELNRYPNAEIVWAQEEPQNMGAYTYVAPRMATALHKVNRGAFEDIAYVGRPPSAATATGFGSLHAKEQKEVVQKAIASS</sequence>
<protein>
    <recommendedName>
        <fullName evidence="14">2-oxoglutarate dehydrogenase, mitochondrial</fullName>
        <ecNumber evidence="5">1.2.4.2</ecNumber>
    </recommendedName>
    <alternativeName>
        <fullName evidence="15">2-oxoglutarate dehydrogenase complex component E1</fullName>
    </alternativeName>
</protein>
<evidence type="ECO:0000256" key="2">
    <source>
        <dbReference type="ARBA" id="ARBA00001964"/>
    </source>
</evidence>